<keyword evidence="2" id="KW-1133">Transmembrane helix</keyword>
<evidence type="ECO:0000259" key="3">
    <source>
        <dbReference type="Pfam" id="PF22307"/>
    </source>
</evidence>
<feature type="compositionally biased region" description="Low complexity" evidence="1">
    <location>
        <begin position="119"/>
        <end position="128"/>
    </location>
</feature>
<dbReference type="Proteomes" id="UP000153377">
    <property type="component" value="Genome"/>
</dbReference>
<accession>A0A0U3AEL7</accession>
<feature type="transmembrane region" description="Helical" evidence="2">
    <location>
        <begin position="295"/>
        <end position="316"/>
    </location>
</feature>
<dbReference type="Pfam" id="PF22307">
    <property type="entry name" value="Ebola-like_HR1-HR2"/>
    <property type="match status" value="1"/>
</dbReference>
<reference evidence="4 5" key="1">
    <citation type="submission" date="2015-11" db="EMBL/GenBank/DDBJ databases">
        <title>Chimeric filoviruses for identification and characterization of monoclonal antibodies.</title>
        <authorList>
            <person name="Ilinykh P.A."/>
            <person name="Widen S.G."/>
            <person name="Bukreyev A."/>
        </authorList>
    </citation>
    <scope>NUCLEOTIDE SEQUENCE [LARGE SCALE GENOMIC DNA]</scope>
    <source>
        <strain evidence="4">Ebola virus/H.sapiens-rec/COD/1976/Yambuku-Mayinga-eGFP-LLOV_GP</strain>
    </source>
</reference>
<keyword evidence="2" id="KW-0472">Membrane</keyword>
<dbReference type="SMR" id="A0A0U3AEL7"/>
<dbReference type="InterPro" id="IPR054584">
    <property type="entry name" value="Ebola-like_HR1-HR2"/>
</dbReference>
<evidence type="ECO:0000313" key="5">
    <source>
        <dbReference type="Proteomes" id="UP000153377"/>
    </source>
</evidence>
<feature type="compositionally biased region" description="Polar residues" evidence="1">
    <location>
        <begin position="94"/>
        <end position="105"/>
    </location>
</feature>
<feature type="domain" description="Envelope glycoprotein GP2-like HR1-HR2" evidence="3">
    <location>
        <begin position="159"/>
        <end position="239"/>
    </location>
</feature>
<sequence length="320" mass="35219">MPLGGSSACVSSIPLLGSVSNNSSIQELETSSKSATELTTPINHSQSLQLASVTNTPTPTTQSKSWTVDYNNTTPTMDPTTILTTPDTATIPPNNSSDHNATTTSKTRRRRQVNPVPPTITQQTSTSINTSHHPNMTTQLARHPSVQTRMQNPSCNPNLRYWTSREMSNAGGLAWIPWIGPGIEGGITDGIMEHQNTIVCQLRELANTTTKALQLFLRATTELRTYSILNRHAIDFLLQRWGGTCRILGPNCCIEPHDWSANITAEINHIREDILNHHEIQPSQDPSFWTGWQQWIPTGASALGIILAILALICLCRITR</sequence>
<protein>
    <submittedName>
        <fullName evidence="4">GP2</fullName>
    </submittedName>
</protein>
<name>A0A0U3AEL7_9MONO</name>
<dbReference type="EMBL" id="KU174139">
    <property type="protein sequence ID" value="ALT19579.1"/>
    <property type="molecule type" value="Viral_cRNA"/>
</dbReference>
<evidence type="ECO:0000256" key="1">
    <source>
        <dbReference type="SAM" id="MobiDB-lite"/>
    </source>
</evidence>
<feature type="region of interest" description="Disordered" evidence="1">
    <location>
        <begin position="27"/>
        <end position="71"/>
    </location>
</feature>
<proteinExistence type="predicted"/>
<evidence type="ECO:0000256" key="2">
    <source>
        <dbReference type="SAM" id="Phobius"/>
    </source>
</evidence>
<dbReference type="Gene3D" id="1.10.287.210">
    <property type="match status" value="1"/>
</dbReference>
<keyword evidence="2" id="KW-0812">Transmembrane</keyword>
<feature type="region of interest" description="Disordered" evidence="1">
    <location>
        <begin position="86"/>
        <end position="134"/>
    </location>
</feature>
<evidence type="ECO:0000313" key="4">
    <source>
        <dbReference type="EMBL" id="ALT19579.1"/>
    </source>
</evidence>
<organism evidence="4 5">
    <name type="scientific">Zaire ebolavirus</name>
    <dbReference type="NCBI Taxonomy" id="186538"/>
    <lineage>
        <taxon>Viruses</taxon>
        <taxon>Riboviria</taxon>
        <taxon>Orthornavirae</taxon>
        <taxon>Negarnaviricota</taxon>
        <taxon>Haploviricotina</taxon>
        <taxon>Monjiviricetes</taxon>
        <taxon>Mononegavirales</taxon>
        <taxon>Filoviridae</taxon>
        <taxon>Orthoebolavirus</taxon>
        <taxon>Orthoebolavirus zairense</taxon>
    </lineage>
</organism>
<dbReference type="SUPFAM" id="SSF58069">
    <property type="entry name" value="Virus ectodomain"/>
    <property type="match status" value="1"/>
</dbReference>